<evidence type="ECO:0000256" key="10">
    <source>
        <dbReference type="SAM" id="MobiDB-lite"/>
    </source>
</evidence>
<keyword evidence="3 9" id="KW-0863">Zinc-finger</keyword>
<dbReference type="GO" id="GO:0005634">
    <property type="term" value="C:nucleus"/>
    <property type="evidence" value="ECO:0007669"/>
    <property type="project" value="UniProtKB-SubCell"/>
</dbReference>
<evidence type="ECO:0000313" key="13">
    <source>
        <dbReference type="Proteomes" id="UP001163823"/>
    </source>
</evidence>
<evidence type="ECO:0000256" key="8">
    <source>
        <dbReference type="ARBA" id="ARBA00023242"/>
    </source>
</evidence>
<evidence type="ECO:0000256" key="1">
    <source>
        <dbReference type="ARBA" id="ARBA00004123"/>
    </source>
</evidence>
<dbReference type="Pfam" id="PF03110">
    <property type="entry name" value="SBP"/>
    <property type="match status" value="1"/>
</dbReference>
<dbReference type="FunFam" id="4.10.1100.10:FF:000001">
    <property type="entry name" value="Squamosa promoter-binding-like protein 14"/>
    <property type="match status" value="1"/>
</dbReference>
<keyword evidence="7" id="KW-0804">Transcription</keyword>
<evidence type="ECO:0000259" key="11">
    <source>
        <dbReference type="PROSITE" id="PS51141"/>
    </source>
</evidence>
<evidence type="ECO:0000256" key="2">
    <source>
        <dbReference type="ARBA" id="ARBA00022723"/>
    </source>
</evidence>
<evidence type="ECO:0000313" key="12">
    <source>
        <dbReference type="EMBL" id="KAJ7968586.1"/>
    </source>
</evidence>
<dbReference type="GO" id="GO:0003677">
    <property type="term" value="F:DNA binding"/>
    <property type="evidence" value="ECO:0007669"/>
    <property type="project" value="UniProtKB-KW"/>
</dbReference>
<dbReference type="EMBL" id="JARAOO010000005">
    <property type="protein sequence ID" value="KAJ7968586.1"/>
    <property type="molecule type" value="Genomic_DNA"/>
</dbReference>
<dbReference type="AlphaFoldDB" id="A0AAD7M260"/>
<dbReference type="SUPFAM" id="SSF103612">
    <property type="entry name" value="SBT domain"/>
    <property type="match status" value="1"/>
</dbReference>
<evidence type="ECO:0000256" key="5">
    <source>
        <dbReference type="ARBA" id="ARBA00023015"/>
    </source>
</evidence>
<gene>
    <name evidence="12" type="ORF">O6P43_012668</name>
</gene>
<protein>
    <submittedName>
        <fullName evidence="12">Squamosa promoter-binding-like protein</fullName>
    </submittedName>
</protein>
<evidence type="ECO:0000256" key="4">
    <source>
        <dbReference type="ARBA" id="ARBA00022833"/>
    </source>
</evidence>
<accession>A0AAD7M260</accession>
<keyword evidence="4" id="KW-0862">Zinc</keyword>
<dbReference type="GO" id="GO:0008270">
    <property type="term" value="F:zinc ion binding"/>
    <property type="evidence" value="ECO:0007669"/>
    <property type="project" value="UniProtKB-KW"/>
</dbReference>
<keyword evidence="2" id="KW-0479">Metal-binding</keyword>
<name>A0AAD7M260_QUISA</name>
<proteinExistence type="predicted"/>
<dbReference type="InterPro" id="IPR004333">
    <property type="entry name" value="SBP_dom"/>
</dbReference>
<reference evidence="12" key="1">
    <citation type="journal article" date="2023" name="Science">
        <title>Elucidation of the pathway for biosynthesis of saponin adjuvants from the soapbark tree.</title>
        <authorList>
            <person name="Reed J."/>
            <person name="Orme A."/>
            <person name="El-Demerdash A."/>
            <person name="Owen C."/>
            <person name="Martin L.B.B."/>
            <person name="Misra R.C."/>
            <person name="Kikuchi S."/>
            <person name="Rejzek M."/>
            <person name="Martin A.C."/>
            <person name="Harkess A."/>
            <person name="Leebens-Mack J."/>
            <person name="Louveau T."/>
            <person name="Stephenson M.J."/>
            <person name="Osbourn A."/>
        </authorList>
    </citation>
    <scope>NUCLEOTIDE SEQUENCE</scope>
    <source>
        <strain evidence="12">S10</strain>
    </source>
</reference>
<feature type="compositionally biased region" description="Basic and acidic residues" evidence="10">
    <location>
        <begin position="146"/>
        <end position="156"/>
    </location>
</feature>
<dbReference type="KEGG" id="qsa:O6P43_012668"/>
<keyword evidence="6" id="KW-0238">DNA-binding</keyword>
<dbReference type="Proteomes" id="UP001163823">
    <property type="component" value="Chromosome 5"/>
</dbReference>
<feature type="compositionally biased region" description="Polar residues" evidence="10">
    <location>
        <begin position="53"/>
        <end position="71"/>
    </location>
</feature>
<feature type="region of interest" description="Disordered" evidence="10">
    <location>
        <begin position="136"/>
        <end position="156"/>
    </location>
</feature>
<feature type="compositionally biased region" description="Basic and acidic residues" evidence="10">
    <location>
        <begin position="1"/>
        <end position="16"/>
    </location>
</feature>
<evidence type="ECO:0000256" key="7">
    <source>
        <dbReference type="ARBA" id="ARBA00023163"/>
    </source>
</evidence>
<dbReference type="PANTHER" id="PTHR31251:SF197">
    <property type="entry name" value="SQUAMOSA PROMOTER-BINDING-LIKE PROTEIN 16"/>
    <property type="match status" value="1"/>
</dbReference>
<dbReference type="InterPro" id="IPR036893">
    <property type="entry name" value="SBP_sf"/>
</dbReference>
<organism evidence="12 13">
    <name type="scientific">Quillaja saponaria</name>
    <name type="common">Soap bark tree</name>
    <dbReference type="NCBI Taxonomy" id="32244"/>
    <lineage>
        <taxon>Eukaryota</taxon>
        <taxon>Viridiplantae</taxon>
        <taxon>Streptophyta</taxon>
        <taxon>Embryophyta</taxon>
        <taxon>Tracheophyta</taxon>
        <taxon>Spermatophyta</taxon>
        <taxon>Magnoliopsida</taxon>
        <taxon>eudicotyledons</taxon>
        <taxon>Gunneridae</taxon>
        <taxon>Pentapetalae</taxon>
        <taxon>rosids</taxon>
        <taxon>fabids</taxon>
        <taxon>Fabales</taxon>
        <taxon>Quillajaceae</taxon>
        <taxon>Quillaja</taxon>
    </lineage>
</organism>
<evidence type="ECO:0000256" key="9">
    <source>
        <dbReference type="PROSITE-ProRule" id="PRU00470"/>
    </source>
</evidence>
<evidence type="ECO:0000256" key="6">
    <source>
        <dbReference type="ARBA" id="ARBA00023125"/>
    </source>
</evidence>
<sequence length="156" mass="17983">METNKAEKKRSLNKVEEDIEDEDDDDDIDDDQDESDQMGFGEDERKKRIMKTNLYSNKKGSKAGSSTPPSCQVVNCNADLSDAKKYHRRHKVCQFHAMAPVVHISGLQQRFCQQCSSRFHELSEFDDTKRSCRSRLAGHNQRRRKSLSDYHGEGLN</sequence>
<comment type="caution">
    <text evidence="12">The sequence shown here is derived from an EMBL/GenBank/DDBJ whole genome shotgun (WGS) entry which is preliminary data.</text>
</comment>
<keyword evidence="8" id="KW-0539">Nucleus</keyword>
<comment type="subcellular location">
    <subcellularLocation>
        <location evidence="1">Nucleus</location>
    </subcellularLocation>
</comment>
<feature type="region of interest" description="Disordered" evidence="10">
    <location>
        <begin position="1"/>
        <end position="71"/>
    </location>
</feature>
<keyword evidence="13" id="KW-1185">Reference proteome</keyword>
<dbReference type="Gene3D" id="4.10.1100.10">
    <property type="entry name" value="Transcription factor, SBP-box domain"/>
    <property type="match status" value="1"/>
</dbReference>
<feature type="compositionally biased region" description="Acidic residues" evidence="10">
    <location>
        <begin position="17"/>
        <end position="36"/>
    </location>
</feature>
<feature type="domain" description="SBP-type" evidence="11">
    <location>
        <begin position="68"/>
        <end position="146"/>
    </location>
</feature>
<dbReference type="PROSITE" id="PS51141">
    <property type="entry name" value="ZF_SBP"/>
    <property type="match status" value="1"/>
</dbReference>
<dbReference type="InterPro" id="IPR044817">
    <property type="entry name" value="SBP-like"/>
</dbReference>
<evidence type="ECO:0000256" key="3">
    <source>
        <dbReference type="ARBA" id="ARBA00022771"/>
    </source>
</evidence>
<keyword evidence="5" id="KW-0805">Transcription regulation</keyword>
<dbReference type="PANTHER" id="PTHR31251">
    <property type="entry name" value="SQUAMOSA PROMOTER-BINDING-LIKE PROTEIN 4"/>
    <property type="match status" value="1"/>
</dbReference>